<dbReference type="Gene3D" id="3.20.20.140">
    <property type="entry name" value="Metal-dependent hydrolases"/>
    <property type="match status" value="1"/>
</dbReference>
<dbReference type="STRING" id="2325.TKV_c05290"/>
<dbReference type="PANTHER" id="PTHR43135">
    <property type="entry name" value="ALPHA-D-RIBOSE 1-METHYLPHOSPHONATE 5-TRIPHOSPHATE DIPHOSPHATASE"/>
    <property type="match status" value="1"/>
</dbReference>
<dbReference type="GO" id="GO:0016810">
    <property type="term" value="F:hydrolase activity, acting on carbon-nitrogen (but not peptide) bonds"/>
    <property type="evidence" value="ECO:0007669"/>
    <property type="project" value="InterPro"/>
</dbReference>
<dbReference type="KEGG" id="tki:TKV_c05290"/>
<dbReference type="CDD" id="cd01309">
    <property type="entry name" value="Met_dep_hydrolase_C"/>
    <property type="match status" value="1"/>
</dbReference>
<dbReference type="eggNOG" id="COG1228">
    <property type="taxonomic scope" value="Bacteria"/>
</dbReference>
<evidence type="ECO:0000313" key="3">
    <source>
        <dbReference type="Proteomes" id="UP000029669"/>
    </source>
</evidence>
<dbReference type="InterPro" id="IPR032466">
    <property type="entry name" value="Metal_Hydrolase"/>
</dbReference>
<reference evidence="3" key="1">
    <citation type="journal article" date="2015" name="Genome Announc.">
        <title>Whole-Genome Sequences of 80 Environmental and Clinical Isolates of Burkholderia pseudomallei.</title>
        <authorList>
            <person name="Johnson S.L."/>
            <person name="Baker A.L."/>
            <person name="Chain P.S."/>
            <person name="Currie B.J."/>
            <person name="Daligault H.E."/>
            <person name="Davenport K.W."/>
            <person name="Davis C.B."/>
            <person name="Inglis T.J."/>
            <person name="Kaestli M."/>
            <person name="Koren S."/>
            <person name="Mayo M."/>
            <person name="Merritt A.J."/>
            <person name="Price E.P."/>
            <person name="Sarovich D.S."/>
            <person name="Warner J."/>
            <person name="Rosovitz M.J."/>
        </authorList>
    </citation>
    <scope>NUCLEOTIDE SEQUENCE [LARGE SCALE GENOMIC DNA]</scope>
    <source>
        <strain evidence="3">DSM 2030</strain>
    </source>
</reference>
<dbReference type="Pfam" id="PF01979">
    <property type="entry name" value="Amidohydro_1"/>
    <property type="match status" value="1"/>
</dbReference>
<dbReference type="AlphaFoldDB" id="A0A097API2"/>
<dbReference type="SUPFAM" id="SSF51556">
    <property type="entry name" value="Metallo-dependent hydrolases"/>
    <property type="match status" value="1"/>
</dbReference>
<dbReference type="InterPro" id="IPR006680">
    <property type="entry name" value="Amidohydro-rel"/>
</dbReference>
<keyword evidence="3" id="KW-1185">Reference proteome</keyword>
<proteinExistence type="predicted"/>
<dbReference type="PANTHER" id="PTHR43135:SF3">
    <property type="entry name" value="ALPHA-D-RIBOSE 1-METHYLPHOSPHONATE 5-TRIPHOSPHATE DIPHOSPHATASE"/>
    <property type="match status" value="1"/>
</dbReference>
<organism evidence="2 3">
    <name type="scientific">Thermoanaerobacter kivui</name>
    <name type="common">Acetogenium kivui</name>
    <dbReference type="NCBI Taxonomy" id="2325"/>
    <lineage>
        <taxon>Bacteria</taxon>
        <taxon>Bacillati</taxon>
        <taxon>Bacillota</taxon>
        <taxon>Clostridia</taxon>
        <taxon>Thermoanaerobacterales</taxon>
        <taxon>Thermoanaerobacteraceae</taxon>
        <taxon>Thermoanaerobacter</taxon>
    </lineage>
</organism>
<dbReference type="EMBL" id="CP009170">
    <property type="protein sequence ID" value="AIS51728.1"/>
    <property type="molecule type" value="Genomic_DNA"/>
</dbReference>
<feature type="domain" description="Amidohydrolase-related" evidence="1">
    <location>
        <begin position="51"/>
        <end position="380"/>
    </location>
</feature>
<dbReference type="OrthoDB" id="9802793at2"/>
<gene>
    <name evidence="2" type="ORF">TKV_c05290</name>
</gene>
<dbReference type="InterPro" id="IPR011059">
    <property type="entry name" value="Metal-dep_hydrolase_composite"/>
</dbReference>
<sequence>MYLLKGGRVLTMTGKIYEKGDVLIDDGKIVDVGEDLIAPLDAEVIDVEGLIVMPGLIDAHCHLGMWENAMGFEGADGNEATDPVTPQLRAIDGINPMDKYFEEAYQAGVTAVATGPGSANVIGGQFAAIKTYGKRIDDMIIKEPVAIKVAFGENPKSVYHEQHKMPSTRMAVAALLRQELVKAQEYMEKMEHADEDKKPDRDLGLEAMVKVLKREIPLKAHAHRADDIFTALRIAKEFNVVITLDHCTDGHLIVDELVKENAKVIVGPSLSERSKIELVNLSFKTAGILSKAGLTVAIMTDHPVIPINYLPLCAALAVKDGMDEMEALKAITINPAKILGIDDRVGSLEKGKDADIVVFDGDPLEVKTKAKYVFINGKLVHKA</sequence>
<dbReference type="InterPro" id="IPR051781">
    <property type="entry name" value="Metallo-dep_Hydrolase"/>
</dbReference>
<dbReference type="Gene3D" id="2.30.40.10">
    <property type="entry name" value="Urease, subunit C, domain 1"/>
    <property type="match status" value="1"/>
</dbReference>
<evidence type="ECO:0000259" key="1">
    <source>
        <dbReference type="Pfam" id="PF01979"/>
    </source>
</evidence>
<accession>A0A097API2</accession>
<keyword evidence="2" id="KW-0378">Hydrolase</keyword>
<dbReference type="RefSeq" id="WP_049684634.1">
    <property type="nucleotide sequence ID" value="NZ_CP009170.1"/>
</dbReference>
<evidence type="ECO:0000313" key="2">
    <source>
        <dbReference type="EMBL" id="AIS51728.1"/>
    </source>
</evidence>
<dbReference type="SUPFAM" id="SSF51338">
    <property type="entry name" value="Composite domain of metallo-dependent hydrolases"/>
    <property type="match status" value="1"/>
</dbReference>
<dbReference type="Proteomes" id="UP000029669">
    <property type="component" value="Chromosome"/>
</dbReference>
<protein>
    <submittedName>
        <fullName evidence="2">Amidohydrolase</fullName>
    </submittedName>
</protein>
<name>A0A097API2_THEKI</name>
<dbReference type="HOGENOM" id="CLU_046987_0_0_9"/>